<dbReference type="GO" id="GO:0035597">
    <property type="term" value="F:tRNA-2-methylthio-N(6)-dimethylallyladenosine(37) synthase activity"/>
    <property type="evidence" value="ECO:0007669"/>
    <property type="project" value="TreeGrafter"/>
</dbReference>
<dbReference type="AlphaFoldDB" id="A0A382QBJ8"/>
<dbReference type="PROSITE" id="PS50926">
    <property type="entry name" value="TRAM"/>
    <property type="match status" value="1"/>
</dbReference>
<evidence type="ECO:0000313" key="2">
    <source>
        <dbReference type="EMBL" id="SVC82417.1"/>
    </source>
</evidence>
<dbReference type="PANTHER" id="PTHR43020:SF2">
    <property type="entry name" value="MITOCHONDRIAL TRNA METHYLTHIOTRANSFERASE CDK5RAP1"/>
    <property type="match status" value="1"/>
</dbReference>
<proteinExistence type="predicted"/>
<organism evidence="2">
    <name type="scientific">marine metagenome</name>
    <dbReference type="NCBI Taxonomy" id="408172"/>
    <lineage>
        <taxon>unclassified sequences</taxon>
        <taxon>metagenomes</taxon>
        <taxon>ecological metagenomes</taxon>
    </lineage>
</organism>
<feature type="domain" description="TRAM" evidence="1">
    <location>
        <begin position="21"/>
        <end position="84"/>
    </location>
</feature>
<name>A0A382QBJ8_9ZZZZ</name>
<feature type="non-terminal residue" evidence="2">
    <location>
        <position position="1"/>
    </location>
</feature>
<dbReference type="GO" id="GO:0051539">
    <property type="term" value="F:4 iron, 4 sulfur cluster binding"/>
    <property type="evidence" value="ECO:0007669"/>
    <property type="project" value="TreeGrafter"/>
</dbReference>
<dbReference type="EMBL" id="UINC01113054">
    <property type="protein sequence ID" value="SVC82417.1"/>
    <property type="molecule type" value="Genomic_DNA"/>
</dbReference>
<gene>
    <name evidence="2" type="ORF">METZ01_LOCUS335271</name>
</gene>
<accession>A0A382QBJ8</accession>
<dbReference type="Pfam" id="PF01938">
    <property type="entry name" value="TRAM"/>
    <property type="match status" value="1"/>
</dbReference>
<sequence>KQAWLAELQALVNRQAQAISYRMIGSVQRVLVEKPSKRSPNELAGRTENNRWVNFFGDPTLIGQFIDIIITDALPNSLRGRIYAGHKFVA</sequence>
<dbReference type="GO" id="GO:0005829">
    <property type="term" value="C:cytosol"/>
    <property type="evidence" value="ECO:0007669"/>
    <property type="project" value="TreeGrafter"/>
</dbReference>
<dbReference type="InterPro" id="IPR002792">
    <property type="entry name" value="TRAM_dom"/>
</dbReference>
<evidence type="ECO:0000259" key="1">
    <source>
        <dbReference type="PROSITE" id="PS50926"/>
    </source>
</evidence>
<protein>
    <recommendedName>
        <fullName evidence="1">TRAM domain-containing protein</fullName>
    </recommendedName>
</protein>
<reference evidence="2" key="1">
    <citation type="submission" date="2018-05" db="EMBL/GenBank/DDBJ databases">
        <authorList>
            <person name="Lanie J.A."/>
            <person name="Ng W.-L."/>
            <person name="Kazmierczak K.M."/>
            <person name="Andrzejewski T.M."/>
            <person name="Davidsen T.M."/>
            <person name="Wayne K.J."/>
            <person name="Tettelin H."/>
            <person name="Glass J.I."/>
            <person name="Rusch D."/>
            <person name="Podicherti R."/>
            <person name="Tsui H.-C.T."/>
            <person name="Winkler M.E."/>
        </authorList>
    </citation>
    <scope>NUCLEOTIDE SEQUENCE</scope>
</reference>
<dbReference type="PANTHER" id="PTHR43020">
    <property type="entry name" value="CDK5 REGULATORY SUBUNIT-ASSOCIATED PROTEIN 1"/>
    <property type="match status" value="1"/>
</dbReference>